<accession>A0A8H5BSF8</accession>
<comment type="caution">
    <text evidence="2">The sequence shown here is derived from an EMBL/GenBank/DDBJ whole genome shotgun (WGS) entry which is preliminary data.</text>
</comment>
<keyword evidence="3" id="KW-1185">Reference proteome</keyword>
<gene>
    <name evidence="2" type="ORF">D9619_013254</name>
</gene>
<feature type="region of interest" description="Disordered" evidence="1">
    <location>
        <begin position="62"/>
        <end position="178"/>
    </location>
</feature>
<dbReference type="AlphaFoldDB" id="A0A8H5BSF8"/>
<dbReference type="EMBL" id="JAACJJ010000004">
    <property type="protein sequence ID" value="KAF5328404.1"/>
    <property type="molecule type" value="Genomic_DNA"/>
</dbReference>
<dbReference type="Proteomes" id="UP000567179">
    <property type="component" value="Unassembled WGS sequence"/>
</dbReference>
<evidence type="ECO:0000256" key="1">
    <source>
        <dbReference type="SAM" id="MobiDB-lite"/>
    </source>
</evidence>
<feature type="compositionally biased region" description="Pro residues" evidence="1">
    <location>
        <begin position="151"/>
        <end position="166"/>
    </location>
</feature>
<feature type="region of interest" description="Disordered" evidence="1">
    <location>
        <begin position="1"/>
        <end position="20"/>
    </location>
</feature>
<evidence type="ECO:0000313" key="2">
    <source>
        <dbReference type="EMBL" id="KAF5328404.1"/>
    </source>
</evidence>
<feature type="compositionally biased region" description="Pro residues" evidence="1">
    <location>
        <begin position="124"/>
        <end position="139"/>
    </location>
</feature>
<proteinExistence type="predicted"/>
<evidence type="ECO:0000313" key="3">
    <source>
        <dbReference type="Proteomes" id="UP000567179"/>
    </source>
</evidence>
<feature type="compositionally biased region" description="Pro residues" evidence="1">
    <location>
        <begin position="74"/>
        <end position="92"/>
    </location>
</feature>
<dbReference type="OrthoDB" id="2507336at2759"/>
<protein>
    <submittedName>
        <fullName evidence="2">Uncharacterized protein</fullName>
    </submittedName>
</protein>
<feature type="compositionally biased region" description="Basic residues" evidence="1">
    <location>
        <begin position="105"/>
        <end position="116"/>
    </location>
</feature>
<feature type="compositionally biased region" description="Low complexity" evidence="1">
    <location>
        <begin position="1"/>
        <end position="17"/>
    </location>
</feature>
<name>A0A8H5BSF8_9AGAR</name>
<reference evidence="2 3" key="1">
    <citation type="journal article" date="2020" name="ISME J.">
        <title>Uncovering the hidden diversity of litter-decomposition mechanisms in mushroom-forming fungi.</title>
        <authorList>
            <person name="Floudas D."/>
            <person name="Bentzer J."/>
            <person name="Ahren D."/>
            <person name="Johansson T."/>
            <person name="Persson P."/>
            <person name="Tunlid A."/>
        </authorList>
    </citation>
    <scope>NUCLEOTIDE SEQUENCE [LARGE SCALE GENOMIC DNA]</scope>
    <source>
        <strain evidence="2 3">CBS 101986</strain>
    </source>
</reference>
<organism evidence="2 3">
    <name type="scientific">Psilocybe cf. subviscida</name>
    <dbReference type="NCBI Taxonomy" id="2480587"/>
    <lineage>
        <taxon>Eukaryota</taxon>
        <taxon>Fungi</taxon>
        <taxon>Dikarya</taxon>
        <taxon>Basidiomycota</taxon>
        <taxon>Agaricomycotina</taxon>
        <taxon>Agaricomycetes</taxon>
        <taxon>Agaricomycetidae</taxon>
        <taxon>Agaricales</taxon>
        <taxon>Agaricineae</taxon>
        <taxon>Strophariaceae</taxon>
        <taxon>Psilocybe</taxon>
    </lineage>
</organism>
<sequence>MSPQGQPQGPFSPQMQSNRNITMDFTKGIATEVRYLLAEIGKLRDERRQLQYEISELMAVRSKFSPNGEFQPEWRPPPMDAPPMIEAPPPPEDAMIPPARPGWRVVHKRPDRKARTQPKQPAAIGPPPVAPGPEPPKPEAPAWAQWRPNPLLAPTPVPQSQSPPPRAGLFGPSTPPPK</sequence>